<feature type="transmembrane region" description="Helical" evidence="8">
    <location>
        <begin position="318"/>
        <end position="339"/>
    </location>
</feature>
<accession>B2A6L0</accession>
<dbReference type="eggNOG" id="COG1115">
    <property type="taxonomic scope" value="Bacteria"/>
</dbReference>
<dbReference type="Proteomes" id="UP000001683">
    <property type="component" value="Chromosome"/>
</dbReference>
<name>B2A6L0_NATTJ</name>
<evidence type="ECO:0000256" key="5">
    <source>
        <dbReference type="ARBA" id="ARBA00022692"/>
    </source>
</evidence>
<feature type="transmembrane region" description="Helical" evidence="8">
    <location>
        <begin position="108"/>
        <end position="125"/>
    </location>
</feature>
<dbReference type="PRINTS" id="PR00175">
    <property type="entry name" value="NAALASMPORT"/>
</dbReference>
<comment type="similarity">
    <text evidence="2 8">Belongs to the alanine or glycine:cation symporter (AGCS) (TC 2.A.25) family.</text>
</comment>
<gene>
    <name evidence="9" type="ordered locus">Nther_1973</name>
</gene>
<evidence type="ECO:0000256" key="6">
    <source>
        <dbReference type="ARBA" id="ARBA00022989"/>
    </source>
</evidence>
<evidence type="ECO:0000256" key="4">
    <source>
        <dbReference type="ARBA" id="ARBA00022475"/>
    </source>
</evidence>
<keyword evidence="5 8" id="KW-0812">Transmembrane</keyword>
<feature type="transmembrane region" description="Helical" evidence="8">
    <location>
        <begin position="22"/>
        <end position="41"/>
    </location>
</feature>
<dbReference type="PROSITE" id="PS00873">
    <property type="entry name" value="NA_ALANINE_SYMP"/>
    <property type="match status" value="1"/>
</dbReference>
<feature type="transmembrane region" description="Helical" evidence="8">
    <location>
        <begin position="402"/>
        <end position="422"/>
    </location>
</feature>
<feature type="transmembrane region" description="Helical" evidence="8">
    <location>
        <begin position="222"/>
        <end position="243"/>
    </location>
</feature>
<keyword evidence="4 8" id="KW-1003">Cell membrane</keyword>
<evidence type="ECO:0000256" key="1">
    <source>
        <dbReference type="ARBA" id="ARBA00004651"/>
    </source>
</evidence>
<dbReference type="Pfam" id="PF01235">
    <property type="entry name" value="Na_Ala_symp"/>
    <property type="match status" value="1"/>
</dbReference>
<dbReference type="InParanoid" id="B2A6L0"/>
<keyword evidence="7 8" id="KW-0472">Membrane</keyword>
<keyword evidence="6 8" id="KW-1133">Transmembrane helix</keyword>
<dbReference type="NCBIfam" id="TIGR00835">
    <property type="entry name" value="agcS"/>
    <property type="match status" value="1"/>
</dbReference>
<feature type="transmembrane region" description="Helical" evidence="8">
    <location>
        <begin position="197"/>
        <end position="215"/>
    </location>
</feature>
<dbReference type="FunCoup" id="B2A6L0">
    <property type="interactions" value="9"/>
</dbReference>
<dbReference type="PANTHER" id="PTHR30330">
    <property type="entry name" value="AGSS FAMILY TRANSPORTER, SODIUM-ALANINE"/>
    <property type="match status" value="1"/>
</dbReference>
<organism evidence="9 10">
    <name type="scientific">Natranaerobius thermophilus (strain ATCC BAA-1301 / DSM 18059 / JW/NM-WN-LF)</name>
    <dbReference type="NCBI Taxonomy" id="457570"/>
    <lineage>
        <taxon>Bacteria</taxon>
        <taxon>Bacillati</taxon>
        <taxon>Bacillota</taxon>
        <taxon>Clostridia</taxon>
        <taxon>Natranaerobiales</taxon>
        <taxon>Natranaerobiaceae</taxon>
        <taxon>Natranaerobius</taxon>
    </lineage>
</organism>
<evidence type="ECO:0000256" key="3">
    <source>
        <dbReference type="ARBA" id="ARBA00022448"/>
    </source>
</evidence>
<evidence type="ECO:0000313" key="10">
    <source>
        <dbReference type="Proteomes" id="UP000001683"/>
    </source>
</evidence>
<dbReference type="Gene3D" id="1.20.1740.10">
    <property type="entry name" value="Amino acid/polyamine transporter I"/>
    <property type="match status" value="1"/>
</dbReference>
<feature type="transmembrane region" description="Helical" evidence="8">
    <location>
        <begin position="363"/>
        <end position="382"/>
    </location>
</feature>
<sequence>MYGLFELKNIDIHTFNLILNEIVWGLPFIIVFVGTGLYLTVKLNFFQFTHFMTSWKETILREFLGRGDRKTTGNISGFQAISSAMAATLGIGNIAGVATALHLGGPGAIFWMWVTAFVGMATKFGEATLSVKYRQKVGQEIFGGVMYYIQKGLGRRWLWLAALYALFAGIATLGTGNMVQSNTVAHALLEDFGIPKLVTGVVSAVVLGMVILGGIKRIAQVAAILVPLMTVIYILGALIILYLNYTEIPGALYDIFYYAFNPYSAVSGFAGLGVIQTIKFGVARGIFLNEAGLGAGSIVHAQASNTPTRQGMWGVWEVFVDTMIVGTMTALVILVSGALETGKTGVVLTATAFDKGLPGPGGYFITIAIMVFACTTMITWSFYGEKSWEYLFGSRIKVPYRLIFIVLIVFGAIGTLEDVWIFADTMNGLMALPNLIALNALAKVVQRQKNKYLKGIER</sequence>
<keyword evidence="10" id="KW-1185">Reference proteome</keyword>
<reference evidence="9 10" key="2">
    <citation type="journal article" date="2011" name="J. Bacteriol.">
        <title>Complete genome sequence of the anaerobic, halophilic alkalithermophile Natranaerobius thermophilus JW/NM-WN-LF.</title>
        <authorList>
            <person name="Zhao B."/>
            <person name="Mesbah N.M."/>
            <person name="Dalin E."/>
            <person name="Goodwin L."/>
            <person name="Nolan M."/>
            <person name="Pitluck S."/>
            <person name="Chertkov O."/>
            <person name="Brettin T.S."/>
            <person name="Han J."/>
            <person name="Larimer F.W."/>
            <person name="Land M.L."/>
            <person name="Hauser L."/>
            <person name="Kyrpides N."/>
            <person name="Wiegel J."/>
        </authorList>
    </citation>
    <scope>NUCLEOTIDE SEQUENCE [LARGE SCALE GENOMIC DNA]</scope>
    <source>
        <strain evidence="10">ATCC BAA-1301 / DSM 18059 / JW/NM-WN-LF</strain>
    </source>
</reference>
<dbReference type="OrthoDB" id="9804874at2"/>
<dbReference type="AlphaFoldDB" id="B2A6L0"/>
<feature type="transmembrane region" description="Helical" evidence="8">
    <location>
        <begin position="78"/>
        <end position="102"/>
    </location>
</feature>
<dbReference type="HOGENOM" id="CLU_024867_1_2_9"/>
<dbReference type="RefSeq" id="WP_012448402.1">
    <property type="nucleotide sequence ID" value="NC_010718.1"/>
</dbReference>
<feature type="transmembrane region" description="Helical" evidence="8">
    <location>
        <begin position="255"/>
        <end position="275"/>
    </location>
</feature>
<dbReference type="EMBL" id="CP001034">
    <property type="protein sequence ID" value="ACB85543.1"/>
    <property type="molecule type" value="Genomic_DNA"/>
</dbReference>
<feature type="transmembrane region" description="Helical" evidence="8">
    <location>
        <begin position="157"/>
        <end position="177"/>
    </location>
</feature>
<evidence type="ECO:0000256" key="2">
    <source>
        <dbReference type="ARBA" id="ARBA00009261"/>
    </source>
</evidence>
<dbReference type="KEGG" id="nth:Nther_1973"/>
<dbReference type="PANTHER" id="PTHR30330:SF3">
    <property type="entry name" value="TRANSCRIPTIONAL REGULATOR, LRP FAMILY"/>
    <property type="match status" value="1"/>
</dbReference>
<comment type="subcellular location">
    <subcellularLocation>
        <location evidence="1 8">Cell membrane</location>
        <topology evidence="1 8">Multi-pass membrane protein</topology>
    </subcellularLocation>
</comment>
<protein>
    <submittedName>
        <fullName evidence="9">Amino acid carrier protein</fullName>
    </submittedName>
</protein>
<reference evidence="9 10" key="1">
    <citation type="submission" date="2008-04" db="EMBL/GenBank/DDBJ databases">
        <title>Complete sequence of chromosome of Natranaerobius thermophilus JW/NM-WN-LF.</title>
        <authorList>
            <consortium name="US DOE Joint Genome Institute"/>
            <person name="Copeland A."/>
            <person name="Lucas S."/>
            <person name="Lapidus A."/>
            <person name="Glavina del Rio T."/>
            <person name="Dalin E."/>
            <person name="Tice H."/>
            <person name="Bruce D."/>
            <person name="Goodwin L."/>
            <person name="Pitluck S."/>
            <person name="Chertkov O."/>
            <person name="Brettin T."/>
            <person name="Detter J.C."/>
            <person name="Han C."/>
            <person name="Kuske C.R."/>
            <person name="Schmutz J."/>
            <person name="Larimer F."/>
            <person name="Land M."/>
            <person name="Hauser L."/>
            <person name="Kyrpides N."/>
            <person name="Lykidis A."/>
            <person name="Mesbah N.M."/>
            <person name="Wiegel J."/>
        </authorList>
    </citation>
    <scope>NUCLEOTIDE SEQUENCE [LARGE SCALE GENOMIC DNA]</scope>
    <source>
        <strain evidence="10">ATCC BAA-1301 / DSM 18059 / JW/NM-WN-LF</strain>
    </source>
</reference>
<proteinExistence type="inferred from homology"/>
<evidence type="ECO:0000256" key="8">
    <source>
        <dbReference type="RuleBase" id="RU363064"/>
    </source>
</evidence>
<dbReference type="GO" id="GO:0005886">
    <property type="term" value="C:plasma membrane"/>
    <property type="evidence" value="ECO:0007669"/>
    <property type="project" value="UniProtKB-SubCell"/>
</dbReference>
<feature type="transmembrane region" description="Helical" evidence="8">
    <location>
        <begin position="428"/>
        <end position="445"/>
    </location>
</feature>
<evidence type="ECO:0000313" key="9">
    <source>
        <dbReference type="EMBL" id="ACB85543.1"/>
    </source>
</evidence>
<keyword evidence="8" id="KW-0769">Symport</keyword>
<dbReference type="GO" id="GO:0005283">
    <property type="term" value="F:amino acid:sodium symporter activity"/>
    <property type="evidence" value="ECO:0007669"/>
    <property type="project" value="InterPro"/>
</dbReference>
<keyword evidence="3 8" id="KW-0813">Transport</keyword>
<evidence type="ECO:0000256" key="7">
    <source>
        <dbReference type="ARBA" id="ARBA00023136"/>
    </source>
</evidence>
<dbReference type="InterPro" id="IPR001463">
    <property type="entry name" value="Na/Ala_symport"/>
</dbReference>